<reference evidence="11 12" key="1">
    <citation type="submission" date="2014-06" db="EMBL/GenBank/DDBJ databases">
        <title>Whole Genome Sequences of Three Symbiotic Endozoicomonas Bacteria.</title>
        <authorList>
            <person name="Neave M.J."/>
            <person name="Apprill A."/>
            <person name="Voolstra C.R."/>
        </authorList>
    </citation>
    <scope>NUCLEOTIDE SEQUENCE [LARGE SCALE GENOMIC DNA]</scope>
    <source>
        <strain evidence="11 12">DSM 22380</strain>
    </source>
</reference>
<gene>
    <name evidence="9" type="primary">trpA</name>
    <name evidence="11" type="ORF">GV64_15605</name>
</gene>
<dbReference type="CDD" id="cd04724">
    <property type="entry name" value="Tryptophan_synthase_alpha"/>
    <property type="match status" value="1"/>
</dbReference>
<dbReference type="InterPro" id="IPR018204">
    <property type="entry name" value="Trp_synthase_alpha_AS"/>
</dbReference>
<comment type="pathway">
    <text evidence="2 9">Amino-acid biosynthesis; L-tryptophan biosynthesis; L-tryptophan from chorismate: step 5/5.</text>
</comment>
<dbReference type="Proteomes" id="UP000027997">
    <property type="component" value="Unassembled WGS sequence"/>
</dbReference>
<dbReference type="EMBL" id="JOJP01000001">
    <property type="protein sequence ID" value="KEI71962.1"/>
    <property type="molecule type" value="Genomic_DNA"/>
</dbReference>
<dbReference type="FunFam" id="3.20.20.70:FF:000037">
    <property type="entry name" value="Tryptophan synthase alpha chain"/>
    <property type="match status" value="1"/>
</dbReference>
<accession>A0A081KCT6</accession>
<feature type="active site" description="Proton acceptor" evidence="9">
    <location>
        <position position="52"/>
    </location>
</feature>
<dbReference type="GO" id="GO:0005829">
    <property type="term" value="C:cytosol"/>
    <property type="evidence" value="ECO:0007669"/>
    <property type="project" value="TreeGrafter"/>
</dbReference>
<dbReference type="SUPFAM" id="SSF51366">
    <property type="entry name" value="Ribulose-phoshate binding barrel"/>
    <property type="match status" value="1"/>
</dbReference>
<protein>
    <recommendedName>
        <fullName evidence="9">Tryptophan synthase alpha chain</fullName>
        <ecNumber evidence="9">4.2.1.20</ecNumber>
    </recommendedName>
</protein>
<name>A0A081KCT6_9GAMM</name>
<comment type="subunit">
    <text evidence="3 9">Tetramer of two alpha and two beta chains.</text>
</comment>
<dbReference type="Gene3D" id="3.20.20.70">
    <property type="entry name" value="Aldolase class I"/>
    <property type="match status" value="1"/>
</dbReference>
<evidence type="ECO:0000256" key="3">
    <source>
        <dbReference type="ARBA" id="ARBA00011270"/>
    </source>
</evidence>
<dbReference type="InterPro" id="IPR013785">
    <property type="entry name" value="Aldolase_TIM"/>
</dbReference>
<sequence>MSLETNRIKTCFETLRGRERKALIPYILAGDPPGKTVDVMHQLVASGADIIELGFPFSDPVADGPVIAQAHERAVSQGVTLYDVFAMVSEFRERDNVTPIVLMGYLNPVEIMGYDRFVELASQAGVDGVLMVDLPPEAAGDLLGMLHNRGIDMINLITPTTSDERIAKISGVASGYLYYVSLKGVTGAATLNTAEVEERVNHIRRFASVPVCVGFGIRDGESAAAVGRTADGVIAGSVLVSELAKYGSEGQASIDRVSSRIAEMRSAMDR</sequence>
<dbReference type="PROSITE" id="PS00167">
    <property type="entry name" value="TRP_SYNTHASE_ALPHA"/>
    <property type="match status" value="1"/>
</dbReference>
<dbReference type="UniPathway" id="UPA00035">
    <property type="reaction ID" value="UER00044"/>
</dbReference>
<dbReference type="RefSeq" id="WP_020584491.1">
    <property type="nucleotide sequence ID" value="NZ_JOJP01000001.1"/>
</dbReference>
<keyword evidence="12" id="KW-1185">Reference proteome</keyword>
<comment type="caution">
    <text evidence="11">The sequence shown here is derived from an EMBL/GenBank/DDBJ whole genome shotgun (WGS) entry which is preliminary data.</text>
</comment>
<dbReference type="PANTHER" id="PTHR43406:SF1">
    <property type="entry name" value="TRYPTOPHAN SYNTHASE ALPHA CHAIN, CHLOROPLASTIC"/>
    <property type="match status" value="1"/>
</dbReference>
<evidence type="ECO:0000256" key="1">
    <source>
        <dbReference type="ARBA" id="ARBA00003365"/>
    </source>
</evidence>
<keyword evidence="7 9" id="KW-0456">Lyase</keyword>
<evidence type="ECO:0000256" key="10">
    <source>
        <dbReference type="RuleBase" id="RU003662"/>
    </source>
</evidence>
<feature type="active site" description="Proton acceptor" evidence="9">
    <location>
        <position position="63"/>
    </location>
</feature>
<evidence type="ECO:0000256" key="7">
    <source>
        <dbReference type="ARBA" id="ARBA00023239"/>
    </source>
</evidence>
<evidence type="ECO:0000256" key="2">
    <source>
        <dbReference type="ARBA" id="ARBA00004733"/>
    </source>
</evidence>
<evidence type="ECO:0000313" key="11">
    <source>
        <dbReference type="EMBL" id="KEI71962.1"/>
    </source>
</evidence>
<evidence type="ECO:0000256" key="5">
    <source>
        <dbReference type="ARBA" id="ARBA00022822"/>
    </source>
</evidence>
<dbReference type="HAMAP" id="MF_00131">
    <property type="entry name" value="Trp_synth_alpha"/>
    <property type="match status" value="1"/>
</dbReference>
<dbReference type="InterPro" id="IPR002028">
    <property type="entry name" value="Trp_synthase_suA"/>
</dbReference>
<keyword evidence="4 9" id="KW-0028">Amino-acid biosynthesis</keyword>
<dbReference type="GO" id="GO:0004834">
    <property type="term" value="F:tryptophan synthase activity"/>
    <property type="evidence" value="ECO:0007669"/>
    <property type="project" value="UniProtKB-UniRule"/>
</dbReference>
<evidence type="ECO:0000256" key="8">
    <source>
        <dbReference type="ARBA" id="ARBA00049047"/>
    </source>
</evidence>
<dbReference type="Pfam" id="PF00290">
    <property type="entry name" value="Trp_syntA"/>
    <property type="match status" value="1"/>
</dbReference>
<dbReference type="AlphaFoldDB" id="A0A081KCT6"/>
<dbReference type="NCBIfam" id="TIGR00262">
    <property type="entry name" value="trpA"/>
    <property type="match status" value="1"/>
</dbReference>
<evidence type="ECO:0000256" key="4">
    <source>
        <dbReference type="ARBA" id="ARBA00022605"/>
    </source>
</evidence>
<evidence type="ECO:0000256" key="6">
    <source>
        <dbReference type="ARBA" id="ARBA00023141"/>
    </source>
</evidence>
<comment type="function">
    <text evidence="1 9">The alpha subunit is responsible for the aldol cleavage of indoleglycerol phosphate to indole and glyceraldehyde 3-phosphate.</text>
</comment>
<dbReference type="EC" id="4.2.1.20" evidence="9"/>
<dbReference type="PANTHER" id="PTHR43406">
    <property type="entry name" value="TRYPTOPHAN SYNTHASE, ALPHA CHAIN"/>
    <property type="match status" value="1"/>
</dbReference>
<evidence type="ECO:0000256" key="9">
    <source>
        <dbReference type="HAMAP-Rule" id="MF_00131"/>
    </source>
</evidence>
<keyword evidence="5 9" id="KW-0822">Tryptophan biosynthesis</keyword>
<evidence type="ECO:0000313" key="12">
    <source>
        <dbReference type="Proteomes" id="UP000027997"/>
    </source>
</evidence>
<dbReference type="STRING" id="305900.GV64_15605"/>
<keyword evidence="6 9" id="KW-0057">Aromatic amino acid biosynthesis</keyword>
<comment type="similarity">
    <text evidence="9 10">Belongs to the TrpA family.</text>
</comment>
<proteinExistence type="inferred from homology"/>
<organism evidence="11 12">
    <name type="scientific">Endozoicomonas elysicola</name>
    <dbReference type="NCBI Taxonomy" id="305900"/>
    <lineage>
        <taxon>Bacteria</taxon>
        <taxon>Pseudomonadati</taxon>
        <taxon>Pseudomonadota</taxon>
        <taxon>Gammaproteobacteria</taxon>
        <taxon>Oceanospirillales</taxon>
        <taxon>Endozoicomonadaceae</taxon>
        <taxon>Endozoicomonas</taxon>
    </lineage>
</organism>
<comment type="catalytic activity">
    <reaction evidence="8 9">
        <text>(1S,2R)-1-C-(indol-3-yl)glycerol 3-phosphate + L-serine = D-glyceraldehyde 3-phosphate + L-tryptophan + H2O</text>
        <dbReference type="Rhea" id="RHEA:10532"/>
        <dbReference type="ChEBI" id="CHEBI:15377"/>
        <dbReference type="ChEBI" id="CHEBI:33384"/>
        <dbReference type="ChEBI" id="CHEBI:57912"/>
        <dbReference type="ChEBI" id="CHEBI:58866"/>
        <dbReference type="ChEBI" id="CHEBI:59776"/>
        <dbReference type="EC" id="4.2.1.20"/>
    </reaction>
</comment>
<dbReference type="InterPro" id="IPR011060">
    <property type="entry name" value="RibuloseP-bd_barrel"/>
</dbReference>
<dbReference type="eggNOG" id="COG0159">
    <property type="taxonomic scope" value="Bacteria"/>
</dbReference>